<gene>
    <name evidence="6" type="ORF">EMPS_07036</name>
</gene>
<evidence type="ECO:0000256" key="2">
    <source>
        <dbReference type="ARBA" id="ARBA00023239"/>
    </source>
</evidence>
<evidence type="ECO:0000313" key="6">
    <source>
        <dbReference type="EMBL" id="GJJ74678.1"/>
    </source>
</evidence>
<dbReference type="OrthoDB" id="63533at2759"/>
<feature type="domain" description="Alginate lyase" evidence="5">
    <location>
        <begin position="178"/>
        <end position="434"/>
    </location>
</feature>
<keyword evidence="4" id="KW-0472">Membrane</keyword>
<accession>A0A9P3LY26</accession>
<dbReference type="GO" id="GO:0042597">
    <property type="term" value="C:periplasmic space"/>
    <property type="evidence" value="ECO:0007669"/>
    <property type="project" value="InterPro"/>
</dbReference>
<keyword evidence="2" id="KW-0456">Lyase</keyword>
<reference evidence="6" key="1">
    <citation type="submission" date="2021-11" db="EMBL/GenBank/DDBJ databases">
        <authorList>
            <person name="Herlambang A."/>
            <person name="Guo Y."/>
            <person name="Takashima Y."/>
            <person name="Nishizawa T."/>
        </authorList>
    </citation>
    <scope>NUCLEOTIDE SEQUENCE</scope>
    <source>
        <strain evidence="6">E1425</strain>
    </source>
</reference>
<dbReference type="Pfam" id="PF05426">
    <property type="entry name" value="Alginate_lyase"/>
    <property type="match status" value="1"/>
</dbReference>
<evidence type="ECO:0000256" key="1">
    <source>
        <dbReference type="ARBA" id="ARBA00022729"/>
    </source>
</evidence>
<name>A0A9P3LY26_9FUNG</name>
<evidence type="ECO:0000256" key="4">
    <source>
        <dbReference type="SAM" id="Phobius"/>
    </source>
</evidence>
<dbReference type="InterPro" id="IPR008397">
    <property type="entry name" value="Alginate_lyase_dom"/>
</dbReference>
<keyword evidence="4" id="KW-0812">Transmembrane</keyword>
<feature type="transmembrane region" description="Helical" evidence="4">
    <location>
        <begin position="12"/>
        <end position="33"/>
    </location>
</feature>
<dbReference type="AlphaFoldDB" id="A0A9P3LY26"/>
<organism evidence="6 7">
    <name type="scientific">Entomortierella parvispora</name>
    <dbReference type="NCBI Taxonomy" id="205924"/>
    <lineage>
        <taxon>Eukaryota</taxon>
        <taxon>Fungi</taxon>
        <taxon>Fungi incertae sedis</taxon>
        <taxon>Mucoromycota</taxon>
        <taxon>Mortierellomycotina</taxon>
        <taxon>Mortierellomycetes</taxon>
        <taxon>Mortierellales</taxon>
        <taxon>Mortierellaceae</taxon>
        <taxon>Entomortierella</taxon>
    </lineage>
</organism>
<keyword evidence="1" id="KW-0732">Signal</keyword>
<evidence type="ECO:0000259" key="5">
    <source>
        <dbReference type="Pfam" id="PF05426"/>
    </source>
</evidence>
<dbReference type="InterPro" id="IPR008929">
    <property type="entry name" value="Chondroitin_lyas"/>
</dbReference>
<keyword evidence="4" id="KW-1133">Transmembrane helix</keyword>
<reference evidence="6" key="2">
    <citation type="journal article" date="2022" name="Microbiol. Resour. Announc.">
        <title>Whole-Genome Sequence of Entomortierella parvispora E1425, a Mucoromycotan Fungus Associated with Burkholderiaceae-Related Endosymbiotic Bacteria.</title>
        <authorList>
            <person name="Herlambang A."/>
            <person name="Guo Y."/>
            <person name="Takashima Y."/>
            <person name="Narisawa K."/>
            <person name="Ohta H."/>
            <person name="Nishizawa T."/>
        </authorList>
    </citation>
    <scope>NUCLEOTIDE SEQUENCE</scope>
    <source>
        <strain evidence="6">E1425</strain>
    </source>
</reference>
<feature type="region of interest" description="Disordered" evidence="3">
    <location>
        <begin position="57"/>
        <end position="117"/>
    </location>
</feature>
<dbReference type="EMBL" id="BQFW01000009">
    <property type="protein sequence ID" value="GJJ74678.1"/>
    <property type="molecule type" value="Genomic_DNA"/>
</dbReference>
<feature type="compositionally biased region" description="Low complexity" evidence="3">
    <location>
        <begin position="64"/>
        <end position="77"/>
    </location>
</feature>
<comment type="caution">
    <text evidence="6">The sequence shown here is derived from an EMBL/GenBank/DDBJ whole genome shotgun (WGS) entry which is preliminary data.</text>
</comment>
<feature type="compositionally biased region" description="Acidic residues" evidence="3">
    <location>
        <begin position="95"/>
        <end position="111"/>
    </location>
</feature>
<dbReference type="GO" id="GO:0016829">
    <property type="term" value="F:lyase activity"/>
    <property type="evidence" value="ECO:0007669"/>
    <property type="project" value="UniProtKB-KW"/>
</dbReference>
<dbReference type="Gene3D" id="1.50.10.100">
    <property type="entry name" value="Chondroitin AC/alginate lyase"/>
    <property type="match status" value="1"/>
</dbReference>
<dbReference type="Proteomes" id="UP000827284">
    <property type="component" value="Unassembled WGS sequence"/>
</dbReference>
<dbReference type="SUPFAM" id="SSF48230">
    <property type="entry name" value="Chondroitin AC/alginate lyase"/>
    <property type="match status" value="1"/>
</dbReference>
<proteinExistence type="predicted"/>
<keyword evidence="7" id="KW-1185">Reference proteome</keyword>
<evidence type="ECO:0000256" key="3">
    <source>
        <dbReference type="SAM" id="MobiDB-lite"/>
    </source>
</evidence>
<feature type="compositionally biased region" description="Acidic residues" evidence="3">
    <location>
        <begin position="526"/>
        <end position="558"/>
    </location>
</feature>
<feature type="region of interest" description="Disordered" evidence="3">
    <location>
        <begin position="522"/>
        <end position="559"/>
    </location>
</feature>
<evidence type="ECO:0000313" key="7">
    <source>
        <dbReference type="Proteomes" id="UP000827284"/>
    </source>
</evidence>
<protein>
    <recommendedName>
        <fullName evidence="5">Alginate lyase domain-containing protein</fullName>
    </recommendedName>
</protein>
<sequence>MVHRFRGSSKRALTIALGLCVLCTLFLISPYAFEKGTDGRQLHEDLAYDLPFAAPSAGSFQLNQPPEQQDALRQQQQVLHEQKPVAADSHQNHLDDDEDEDEDEAVEDDGLPTEYKDDLLPSESRQKLKFKIGAQALRSFLTPTVQAERRVAVGYILRQANNAYRNQTVYSVVRKPASKIPPSGDRHDYSSLARYFWRNPDTKDGLPYVRWDGKPNPEMDSVWDYRLMRKMFRDCVFMGQAYFWTGEERYAEKIVYRVKEWFLDEETKMNPNLKYGSLIFGHDLGRAQGVLDMFKVYGMFDALKMIEGSRAMSSEPTLISDLQTWFTDYLDWIDSSVQAEQERNAKNNHGTYFSVQYVAILEFLGLTKEAKQYCEEAKETRLRPQLQHNGAQPHETARPISFFYSTFNLQGLMLLAMQAEAHGVDLWHYKAPKEELVVHFNKKTSKKLKMGGATIEDAVWFVSDYATRDLSEWPYPDSGTRDLPDVLKMAKIAKLVYGQGNRPWKKMIVKLEEKILQDKLEKEANEADQDEDKDNNVAEDEDEEKKEAKDEEADDNEDTNGFLCELGVLSKGSLWHCYK</sequence>